<feature type="domain" description="SANT" evidence="5">
    <location>
        <begin position="51"/>
        <end position="102"/>
    </location>
</feature>
<evidence type="ECO:0000256" key="3">
    <source>
        <dbReference type="SAM" id="MobiDB-lite"/>
    </source>
</evidence>
<feature type="region of interest" description="Disordered" evidence="3">
    <location>
        <begin position="1"/>
        <end position="23"/>
    </location>
</feature>
<dbReference type="InterPro" id="IPR001005">
    <property type="entry name" value="SANT/Myb"/>
</dbReference>
<dbReference type="AlphaFoldDB" id="A0A484D9U7"/>
<protein>
    <submittedName>
        <fullName evidence="6">Uncharacterized protein</fullName>
    </submittedName>
</protein>
<dbReference type="STRING" id="8167.A0A484D9U7"/>
<evidence type="ECO:0000259" key="5">
    <source>
        <dbReference type="PROSITE" id="PS51293"/>
    </source>
</evidence>
<evidence type="ECO:0000259" key="4">
    <source>
        <dbReference type="PROSITE" id="PS50090"/>
    </source>
</evidence>
<dbReference type="Pfam" id="PF16498">
    <property type="entry name" value="SWIRM-assoc_3"/>
    <property type="match status" value="1"/>
</dbReference>
<dbReference type="GO" id="GO:0045202">
    <property type="term" value="C:synapse"/>
    <property type="evidence" value="ECO:0007669"/>
    <property type="project" value="TreeGrafter"/>
</dbReference>
<dbReference type="Gene3D" id="1.10.10.60">
    <property type="entry name" value="Homeodomain-like"/>
    <property type="match status" value="1"/>
</dbReference>
<keyword evidence="2" id="KW-0539">Nucleus</keyword>
<feature type="domain" description="Myb-like" evidence="4">
    <location>
        <begin position="48"/>
        <end position="98"/>
    </location>
</feature>
<dbReference type="PROSITE" id="PS51293">
    <property type="entry name" value="SANT"/>
    <property type="match status" value="1"/>
</dbReference>
<dbReference type="Proteomes" id="UP000295070">
    <property type="component" value="Chromosome 6"/>
</dbReference>
<feature type="compositionally biased region" description="Low complexity" evidence="3">
    <location>
        <begin position="467"/>
        <end position="491"/>
    </location>
</feature>
<comment type="caution">
    <text evidence="6">The sequence shown here is derived from an EMBL/GenBank/DDBJ whole genome shotgun (WGS) entry which is preliminary data.</text>
</comment>
<evidence type="ECO:0000313" key="7">
    <source>
        <dbReference type="Proteomes" id="UP000295070"/>
    </source>
</evidence>
<dbReference type="Pfam" id="PF00249">
    <property type="entry name" value="Myb_DNA-binding"/>
    <property type="match status" value="1"/>
</dbReference>
<dbReference type="EMBL" id="SCKG01000006">
    <property type="protein sequence ID" value="TDH11340.1"/>
    <property type="molecule type" value="Genomic_DNA"/>
</dbReference>
<dbReference type="InterPro" id="IPR009057">
    <property type="entry name" value="Homeodomain-like_sf"/>
</dbReference>
<dbReference type="CDD" id="cd00167">
    <property type="entry name" value="SANT"/>
    <property type="match status" value="1"/>
</dbReference>
<feature type="compositionally biased region" description="Basic and acidic residues" evidence="3">
    <location>
        <begin position="202"/>
        <end position="258"/>
    </location>
</feature>
<dbReference type="PANTHER" id="PTHR15381">
    <property type="entry name" value="CHONDROITIN SULFATE PROTEOGLYCAN 5 -RELATED"/>
    <property type="match status" value="1"/>
</dbReference>
<dbReference type="SMART" id="SM00717">
    <property type="entry name" value="SANT"/>
    <property type="match status" value="1"/>
</dbReference>
<dbReference type="GO" id="GO:0006325">
    <property type="term" value="P:chromatin organization"/>
    <property type="evidence" value="ECO:0007669"/>
    <property type="project" value="UniProtKB-KW"/>
</dbReference>
<feature type="compositionally biased region" description="Pro residues" evidence="3">
    <location>
        <begin position="437"/>
        <end position="453"/>
    </location>
</feature>
<feature type="compositionally biased region" description="Basic and acidic residues" evidence="3">
    <location>
        <begin position="288"/>
        <end position="306"/>
    </location>
</feature>
<feature type="compositionally biased region" description="Low complexity" evidence="3">
    <location>
        <begin position="415"/>
        <end position="436"/>
    </location>
</feature>
<keyword evidence="7" id="KW-1185">Reference proteome</keyword>
<dbReference type="GO" id="GO:0010468">
    <property type="term" value="P:regulation of gene expression"/>
    <property type="evidence" value="ECO:0007669"/>
    <property type="project" value="UniProtKB-ARBA"/>
</dbReference>
<dbReference type="PANTHER" id="PTHR15381:SF1">
    <property type="entry name" value="CHONDROITIN SULFATE PROTEOGLYCAN 5"/>
    <property type="match status" value="1"/>
</dbReference>
<evidence type="ECO:0000313" key="6">
    <source>
        <dbReference type="EMBL" id="TDH11340.1"/>
    </source>
</evidence>
<dbReference type="FunFam" id="1.10.10.60:FF:000014">
    <property type="entry name" value="SWI/SNF complex subunit SMARCC2 isoform C"/>
    <property type="match status" value="1"/>
</dbReference>
<dbReference type="PROSITE" id="PS50090">
    <property type="entry name" value="MYB_LIKE"/>
    <property type="match status" value="1"/>
</dbReference>
<dbReference type="InterPro" id="IPR017884">
    <property type="entry name" value="SANT_dom"/>
</dbReference>
<feature type="region of interest" description="Disordered" evidence="3">
    <location>
        <begin position="178"/>
        <end position="306"/>
    </location>
</feature>
<feature type="compositionally biased region" description="Pro residues" evidence="3">
    <location>
        <begin position="1"/>
        <end position="15"/>
    </location>
</feature>
<evidence type="ECO:0000256" key="1">
    <source>
        <dbReference type="ARBA" id="ARBA00022853"/>
    </source>
</evidence>
<dbReference type="GO" id="GO:0032991">
    <property type="term" value="C:protein-containing complex"/>
    <property type="evidence" value="ECO:0007669"/>
    <property type="project" value="UniProtKB-ARBA"/>
</dbReference>
<feature type="region of interest" description="Disordered" evidence="3">
    <location>
        <begin position="415"/>
        <end position="561"/>
    </location>
</feature>
<keyword evidence="1" id="KW-0156">Chromatin regulator</keyword>
<dbReference type="GO" id="GO:0005634">
    <property type="term" value="C:nucleus"/>
    <property type="evidence" value="ECO:0007669"/>
    <property type="project" value="UniProtKB-ARBA"/>
</dbReference>
<dbReference type="Pfam" id="PF16495">
    <property type="entry name" value="SWIRM-assoc_1"/>
    <property type="match status" value="1"/>
</dbReference>
<dbReference type="GO" id="GO:0000785">
    <property type="term" value="C:chromatin"/>
    <property type="evidence" value="ECO:0007669"/>
    <property type="project" value="UniProtKB-ARBA"/>
</dbReference>
<dbReference type="InterPro" id="IPR032451">
    <property type="entry name" value="SMARCC_C"/>
</dbReference>
<dbReference type="SUPFAM" id="SSF46689">
    <property type="entry name" value="Homeodomain-like"/>
    <property type="match status" value="1"/>
</dbReference>
<reference evidence="6 7" key="1">
    <citation type="submission" date="2019-01" db="EMBL/GenBank/DDBJ databases">
        <title>A chromosome-scale genome assembly of the yellow perch, Perca flavescens.</title>
        <authorList>
            <person name="Feron R."/>
            <person name="Morvezen R."/>
            <person name="Bestin A."/>
            <person name="Haffray P."/>
            <person name="Klopp C."/>
            <person name="Zahm M."/>
            <person name="Cabau C."/>
            <person name="Roques C."/>
            <person name="Donnadieu C."/>
            <person name="Bouchez O."/>
            <person name="Christie M."/>
            <person name="Larson W."/>
            <person name="Guiguen Y."/>
        </authorList>
    </citation>
    <scope>NUCLEOTIDE SEQUENCE [LARGE SCALE GENOMIC DNA]</scope>
    <source>
        <strain evidence="6">YP-PL-M2</strain>
        <tissue evidence="6">Blood</tissue>
    </source>
</reference>
<accession>A0A484D9U7</accession>
<dbReference type="GO" id="GO:0048858">
    <property type="term" value="P:cell projection morphogenesis"/>
    <property type="evidence" value="ECO:0007669"/>
    <property type="project" value="TreeGrafter"/>
</dbReference>
<name>A0A484D9U7_PERFV</name>
<organism evidence="6 7">
    <name type="scientific">Perca flavescens</name>
    <name type="common">American yellow perch</name>
    <name type="synonym">Morone flavescens</name>
    <dbReference type="NCBI Taxonomy" id="8167"/>
    <lineage>
        <taxon>Eukaryota</taxon>
        <taxon>Metazoa</taxon>
        <taxon>Chordata</taxon>
        <taxon>Craniata</taxon>
        <taxon>Vertebrata</taxon>
        <taxon>Euteleostomi</taxon>
        <taxon>Actinopterygii</taxon>
        <taxon>Neopterygii</taxon>
        <taxon>Teleostei</taxon>
        <taxon>Neoteleostei</taxon>
        <taxon>Acanthomorphata</taxon>
        <taxon>Eupercaria</taxon>
        <taxon>Perciformes</taxon>
        <taxon>Percoidei</taxon>
        <taxon>Percidae</taxon>
        <taxon>Percinae</taxon>
        <taxon>Perca</taxon>
    </lineage>
</organism>
<gene>
    <name evidence="6" type="ORF">EPR50_G00059760</name>
</gene>
<dbReference type="InterPro" id="IPR032448">
    <property type="entry name" value="SWIRM-assoc"/>
</dbReference>
<feature type="compositionally biased region" description="Basic and acidic residues" evidence="3">
    <location>
        <begin position="268"/>
        <end position="281"/>
    </location>
</feature>
<sequence>MPLNHRPPPIPPQQPMPNFADKGKDKAIDLQNFGLRSDLYNKKNLKGKAANSTRDWTEQETLLLLEALEMFKDDWNKVSEHIGSRTQDECILHFLRLPIEDPYMESTEASLGPLAYQPIPFSQSGNPVMSTVAFLASVVDPRVASAAARAALEEFSRVREEVPAELVEAHVKKVQEAARSTGKVDPAFGLESSGIAGTAPEEPEKTETPEAEKIDTDTDSQQADKAELKDEAEKPSESAEKSDKTEATEKVKEGSEASERDEESEEGGEAKTASDKDKEEAMETSSSEQEKDKEEKAAIEEGDEKRKKLEHDIGEGNIATAAAAALASAATKAKHLAAVEERKIKSLVALLVETQMKKLEIKLRHFEELETIMDREKEALELQRQQLLTERQAFHMEQLKYAEMKARQQMEQQAAAAAAAAAQAQGPGQAPGSGPNSGPPPSGMHPGGPPPHHGAPVPYHGGPPPGAAMHPGYPPMGHHPMAPHHPGQTGPMGPGQPIPGRMMPGPPSAAPPPGGMPPMMPPRHPGAPNGMYPGPQPAQPEAVPQVPVGPPAPASGRVAEN</sequence>
<evidence type="ECO:0000256" key="2">
    <source>
        <dbReference type="ARBA" id="ARBA00023242"/>
    </source>
</evidence>
<proteinExistence type="predicted"/>
<feature type="compositionally biased region" description="Pro residues" evidence="3">
    <location>
        <begin position="504"/>
        <end position="525"/>
    </location>
</feature>